<dbReference type="GO" id="GO:0005634">
    <property type="term" value="C:nucleus"/>
    <property type="evidence" value="ECO:0007669"/>
    <property type="project" value="UniProtKB-SubCell"/>
</dbReference>
<keyword evidence="6" id="KW-0805">Transcription regulation</keyword>
<evidence type="ECO:0000256" key="5">
    <source>
        <dbReference type="ARBA" id="ARBA00022853"/>
    </source>
</evidence>
<keyword evidence="4" id="KW-0862">Zinc</keyword>
<sequence length="132" mass="14493">MEFIKSFRKQLTDDLSVASQTVAAYTCILDEVIRDVAMEVHREVHTGLDDSQQAVTGRERMTLPLSYYPPARTNKGAVDVFGQLIPAVAEDRVNCPACGNPFAASRFAQHLEKCLGGGRKRAASRRIAGREA</sequence>
<keyword evidence="12" id="KW-1185">Reference proteome</keyword>
<dbReference type="PANTHER" id="PTHR47674">
    <property type="entry name" value="SAGA-ASSOCIATED FACTOR 11"/>
    <property type="match status" value="1"/>
</dbReference>
<dbReference type="EMBL" id="JALJOR010000008">
    <property type="protein sequence ID" value="KAK9813299.1"/>
    <property type="molecule type" value="Genomic_DNA"/>
</dbReference>
<evidence type="ECO:0000313" key="11">
    <source>
        <dbReference type="EMBL" id="KAK9813299.1"/>
    </source>
</evidence>
<accession>A0AAW1PZP8</accession>
<evidence type="ECO:0000256" key="2">
    <source>
        <dbReference type="ARBA" id="ARBA00022723"/>
    </source>
</evidence>
<dbReference type="Proteomes" id="UP001489004">
    <property type="component" value="Unassembled WGS sequence"/>
</dbReference>
<dbReference type="AlphaFoldDB" id="A0AAW1PZP8"/>
<name>A0AAW1PZP8_9CHLO</name>
<comment type="caution">
    <text evidence="11">The sequence shown here is derived from an EMBL/GenBank/DDBJ whole genome shotgun (WGS) entry which is preliminary data.</text>
</comment>
<dbReference type="GO" id="GO:0008270">
    <property type="term" value="F:zinc ion binding"/>
    <property type="evidence" value="ECO:0007669"/>
    <property type="project" value="UniProtKB-KW"/>
</dbReference>
<evidence type="ECO:0000256" key="7">
    <source>
        <dbReference type="ARBA" id="ARBA00023159"/>
    </source>
</evidence>
<evidence type="ECO:0000256" key="3">
    <source>
        <dbReference type="ARBA" id="ARBA00022771"/>
    </source>
</evidence>
<evidence type="ECO:0000256" key="9">
    <source>
        <dbReference type="ARBA" id="ARBA00023242"/>
    </source>
</evidence>
<gene>
    <name evidence="11" type="ORF">WJX72_012096</name>
</gene>
<evidence type="ECO:0000256" key="6">
    <source>
        <dbReference type="ARBA" id="ARBA00023015"/>
    </source>
</evidence>
<evidence type="ECO:0000256" key="10">
    <source>
        <dbReference type="RuleBase" id="RU261113"/>
    </source>
</evidence>
<protein>
    <recommendedName>
        <fullName evidence="10">SAGA-associated factor 11</fullName>
    </recommendedName>
</protein>
<dbReference type="Pfam" id="PF08209">
    <property type="entry name" value="Sgf11"/>
    <property type="match status" value="1"/>
</dbReference>
<keyword evidence="3" id="KW-0863">Zinc-finger</keyword>
<keyword evidence="5" id="KW-0156">Chromatin regulator</keyword>
<evidence type="ECO:0000256" key="1">
    <source>
        <dbReference type="ARBA" id="ARBA00004123"/>
    </source>
</evidence>
<dbReference type="InterPro" id="IPR013246">
    <property type="entry name" value="SAGA_su_Sgf11"/>
</dbReference>
<dbReference type="Gene3D" id="3.30.160.60">
    <property type="entry name" value="Classic Zinc Finger"/>
    <property type="match status" value="1"/>
</dbReference>
<evidence type="ECO:0000256" key="4">
    <source>
        <dbReference type="ARBA" id="ARBA00022833"/>
    </source>
</evidence>
<keyword evidence="2" id="KW-0479">Metal-binding</keyword>
<keyword evidence="7 10" id="KW-0010">Activator</keyword>
<organism evidence="11 12">
    <name type="scientific">[Myrmecia] bisecta</name>
    <dbReference type="NCBI Taxonomy" id="41462"/>
    <lineage>
        <taxon>Eukaryota</taxon>
        <taxon>Viridiplantae</taxon>
        <taxon>Chlorophyta</taxon>
        <taxon>core chlorophytes</taxon>
        <taxon>Trebouxiophyceae</taxon>
        <taxon>Trebouxiales</taxon>
        <taxon>Trebouxiaceae</taxon>
        <taxon>Myrmecia</taxon>
    </lineage>
</organism>
<evidence type="ECO:0000256" key="8">
    <source>
        <dbReference type="ARBA" id="ARBA00023163"/>
    </source>
</evidence>
<comment type="similarity">
    <text evidence="10">Belongs to the SGF11 family.</text>
</comment>
<dbReference type="PANTHER" id="PTHR47674:SF3">
    <property type="entry name" value="SAGA-ASSOCIATED FACTOR 11"/>
    <property type="match status" value="1"/>
</dbReference>
<reference evidence="11 12" key="1">
    <citation type="journal article" date="2024" name="Nat. Commun.">
        <title>Phylogenomics reveals the evolutionary origins of lichenization in chlorophyte algae.</title>
        <authorList>
            <person name="Puginier C."/>
            <person name="Libourel C."/>
            <person name="Otte J."/>
            <person name="Skaloud P."/>
            <person name="Haon M."/>
            <person name="Grisel S."/>
            <person name="Petersen M."/>
            <person name="Berrin J.G."/>
            <person name="Delaux P.M."/>
            <person name="Dal Grande F."/>
            <person name="Keller J."/>
        </authorList>
    </citation>
    <scope>NUCLEOTIDE SEQUENCE [LARGE SCALE GENOMIC DNA]</scope>
    <source>
        <strain evidence="11 12">SAG 2043</strain>
    </source>
</reference>
<proteinExistence type="inferred from homology"/>
<evidence type="ECO:0000313" key="12">
    <source>
        <dbReference type="Proteomes" id="UP001489004"/>
    </source>
</evidence>
<keyword evidence="9" id="KW-0539">Nucleus</keyword>
<comment type="subcellular location">
    <subcellularLocation>
        <location evidence="1 10">Nucleus</location>
    </subcellularLocation>
</comment>
<dbReference type="GO" id="GO:0006325">
    <property type="term" value="P:chromatin organization"/>
    <property type="evidence" value="ECO:0007669"/>
    <property type="project" value="UniProtKB-KW"/>
</dbReference>
<keyword evidence="8" id="KW-0804">Transcription</keyword>
<dbReference type="GO" id="GO:0070461">
    <property type="term" value="C:SAGA-type complex"/>
    <property type="evidence" value="ECO:0007669"/>
    <property type="project" value="UniProtKB-ARBA"/>
</dbReference>